<accession>A0AAX0U4G1</accession>
<dbReference type="Proteomes" id="UP000231878">
    <property type="component" value="Unassembled WGS sequence"/>
</dbReference>
<gene>
    <name evidence="1" type="ORF">CWD88_26050</name>
</gene>
<sequence length="82" mass="8822">METNMKPTEFKITVSGAALDGRQIAHASAQLNIALLTALVGENATQIKGPAWNVVLPNGGRIIVAEEAERLLRVTEQERIGE</sequence>
<organism evidence="1 2">
    <name type="scientific">Burkholderia pseudomallei</name>
    <name type="common">Pseudomonas pseudomallei</name>
    <dbReference type="NCBI Taxonomy" id="28450"/>
    <lineage>
        <taxon>Bacteria</taxon>
        <taxon>Pseudomonadati</taxon>
        <taxon>Pseudomonadota</taxon>
        <taxon>Betaproteobacteria</taxon>
        <taxon>Burkholderiales</taxon>
        <taxon>Burkholderiaceae</taxon>
        <taxon>Burkholderia</taxon>
        <taxon>pseudomallei group</taxon>
    </lineage>
</organism>
<proteinExistence type="predicted"/>
<name>A0AAX0U4G1_BURPE</name>
<dbReference type="EMBL" id="PHRB01000032">
    <property type="protein sequence ID" value="PJO63450.1"/>
    <property type="molecule type" value="Genomic_DNA"/>
</dbReference>
<evidence type="ECO:0000313" key="2">
    <source>
        <dbReference type="Proteomes" id="UP000231878"/>
    </source>
</evidence>
<comment type="caution">
    <text evidence="1">The sequence shown here is derived from an EMBL/GenBank/DDBJ whole genome shotgun (WGS) entry which is preliminary data.</text>
</comment>
<protein>
    <submittedName>
        <fullName evidence="1">Uncharacterized protein</fullName>
    </submittedName>
</protein>
<dbReference type="AlphaFoldDB" id="A0AAX0U4G1"/>
<reference evidence="1 2" key="1">
    <citation type="submission" date="2017-11" db="EMBL/GenBank/DDBJ databases">
        <title>Molecular characterization of Burkholderia pseudomallei and closely related isolates from Vietnam.</title>
        <authorList>
            <person name="Ustinov D.V."/>
            <person name="Antonov A.S."/>
            <person name="Avdusheva E.F."/>
            <person name="Shpak I.M."/>
            <person name="Zakharova I.B."/>
            <person name="Thi L.A."/>
            <person name="Teteryatnikova N."/>
            <person name="Lopasteyskaya Y.A."/>
            <person name="Kuzyutina J.A."/>
            <person name="Ngo T.N."/>
            <person name="Victorov D.V."/>
        </authorList>
    </citation>
    <scope>NUCLEOTIDE SEQUENCE [LARGE SCALE GENOMIC DNA]</scope>
    <source>
        <strain evidence="1 2">V1512</strain>
    </source>
</reference>
<evidence type="ECO:0000313" key="1">
    <source>
        <dbReference type="EMBL" id="PJO63450.1"/>
    </source>
</evidence>